<feature type="transmembrane region" description="Helical" evidence="8">
    <location>
        <begin position="266"/>
        <end position="286"/>
    </location>
</feature>
<feature type="transmembrane region" description="Helical" evidence="8">
    <location>
        <begin position="93"/>
        <end position="113"/>
    </location>
</feature>
<feature type="transmembrane region" description="Helical" evidence="8">
    <location>
        <begin position="315"/>
        <end position="337"/>
    </location>
</feature>
<feature type="transmembrane region" description="Helical" evidence="8">
    <location>
        <begin position="344"/>
        <end position="364"/>
    </location>
</feature>
<organism evidence="10 11">
    <name type="scientific">Nocardia colli</name>
    <dbReference type="NCBI Taxonomy" id="2545717"/>
    <lineage>
        <taxon>Bacteria</taxon>
        <taxon>Bacillati</taxon>
        <taxon>Actinomycetota</taxon>
        <taxon>Actinomycetes</taxon>
        <taxon>Mycobacteriales</taxon>
        <taxon>Nocardiaceae</taxon>
        <taxon>Nocardia</taxon>
    </lineage>
</organism>
<evidence type="ECO:0000256" key="5">
    <source>
        <dbReference type="ARBA" id="ARBA00022692"/>
    </source>
</evidence>
<dbReference type="OrthoDB" id="5166595at2"/>
<dbReference type="Pfam" id="PF13231">
    <property type="entry name" value="PMT_2"/>
    <property type="match status" value="1"/>
</dbReference>
<dbReference type="PANTHER" id="PTHR33908:SF11">
    <property type="entry name" value="MEMBRANE PROTEIN"/>
    <property type="match status" value="1"/>
</dbReference>
<feature type="transmembrane region" description="Helical" evidence="8">
    <location>
        <begin position="125"/>
        <end position="144"/>
    </location>
</feature>
<evidence type="ECO:0000256" key="6">
    <source>
        <dbReference type="ARBA" id="ARBA00022989"/>
    </source>
</evidence>
<keyword evidence="3" id="KW-0328">Glycosyltransferase</keyword>
<evidence type="ECO:0000313" key="10">
    <source>
        <dbReference type="EMBL" id="KAA8890159.1"/>
    </source>
</evidence>
<feature type="transmembrane region" description="Helical" evidence="8">
    <location>
        <begin position="176"/>
        <end position="206"/>
    </location>
</feature>
<dbReference type="PANTHER" id="PTHR33908">
    <property type="entry name" value="MANNOSYLTRANSFERASE YKCB-RELATED"/>
    <property type="match status" value="1"/>
</dbReference>
<dbReference type="AlphaFoldDB" id="A0A5N0EMW7"/>
<dbReference type="Proteomes" id="UP000323876">
    <property type="component" value="Unassembled WGS sequence"/>
</dbReference>
<dbReference type="InterPro" id="IPR050297">
    <property type="entry name" value="LipidA_mod_glycosyltrf_83"/>
</dbReference>
<feature type="transmembrane region" description="Helical" evidence="8">
    <location>
        <begin position="66"/>
        <end position="87"/>
    </location>
</feature>
<dbReference type="RefSeq" id="WP_150400073.1">
    <property type="nucleotide sequence ID" value="NZ_VXLC01000001.1"/>
</dbReference>
<comment type="subcellular location">
    <subcellularLocation>
        <location evidence="1">Cell membrane</location>
        <topology evidence="1">Multi-pass membrane protein</topology>
    </subcellularLocation>
</comment>
<keyword evidence="7 8" id="KW-0472">Membrane</keyword>
<feature type="transmembrane region" description="Helical" evidence="8">
    <location>
        <begin position="27"/>
        <end position="45"/>
    </location>
</feature>
<reference evidence="10 11" key="1">
    <citation type="submission" date="2019-09" db="EMBL/GenBank/DDBJ databases">
        <authorList>
            <person name="Wang X."/>
        </authorList>
    </citation>
    <scope>NUCLEOTIDE SEQUENCE [LARGE SCALE GENOMIC DNA]</scope>
    <source>
        <strain evidence="10 11">CICC 11023</strain>
    </source>
</reference>
<dbReference type="EMBL" id="VXLC01000001">
    <property type="protein sequence ID" value="KAA8890159.1"/>
    <property type="molecule type" value="Genomic_DNA"/>
</dbReference>
<feature type="transmembrane region" description="Helical" evidence="8">
    <location>
        <begin position="218"/>
        <end position="236"/>
    </location>
</feature>
<keyword evidence="11" id="KW-1185">Reference proteome</keyword>
<feature type="transmembrane region" description="Helical" evidence="8">
    <location>
        <begin position="293"/>
        <end position="309"/>
    </location>
</feature>
<evidence type="ECO:0000256" key="8">
    <source>
        <dbReference type="SAM" id="Phobius"/>
    </source>
</evidence>
<accession>A0A5N0EMW7</accession>
<keyword evidence="5 8" id="KW-0812">Transmembrane</keyword>
<evidence type="ECO:0000259" key="9">
    <source>
        <dbReference type="Pfam" id="PF13231"/>
    </source>
</evidence>
<keyword evidence="2" id="KW-1003">Cell membrane</keyword>
<dbReference type="GO" id="GO:0009103">
    <property type="term" value="P:lipopolysaccharide biosynthetic process"/>
    <property type="evidence" value="ECO:0007669"/>
    <property type="project" value="UniProtKB-ARBA"/>
</dbReference>
<dbReference type="GO" id="GO:0005886">
    <property type="term" value="C:plasma membrane"/>
    <property type="evidence" value="ECO:0007669"/>
    <property type="project" value="UniProtKB-SubCell"/>
</dbReference>
<evidence type="ECO:0000256" key="4">
    <source>
        <dbReference type="ARBA" id="ARBA00022679"/>
    </source>
</evidence>
<evidence type="ECO:0000313" key="11">
    <source>
        <dbReference type="Proteomes" id="UP000323876"/>
    </source>
</evidence>
<evidence type="ECO:0000256" key="1">
    <source>
        <dbReference type="ARBA" id="ARBA00004651"/>
    </source>
</evidence>
<evidence type="ECO:0000256" key="2">
    <source>
        <dbReference type="ARBA" id="ARBA00022475"/>
    </source>
</evidence>
<evidence type="ECO:0000256" key="3">
    <source>
        <dbReference type="ARBA" id="ARBA00022676"/>
    </source>
</evidence>
<gene>
    <name evidence="10" type="ORF">F3087_02255</name>
</gene>
<feature type="domain" description="Glycosyltransferase RgtA/B/C/D-like" evidence="9">
    <location>
        <begin position="72"/>
        <end position="236"/>
    </location>
</feature>
<keyword evidence="6 8" id="KW-1133">Transmembrane helix</keyword>
<dbReference type="InterPro" id="IPR038731">
    <property type="entry name" value="RgtA/B/C-like"/>
</dbReference>
<name>A0A5N0EMW7_9NOCA</name>
<evidence type="ECO:0000256" key="7">
    <source>
        <dbReference type="ARBA" id="ARBA00023136"/>
    </source>
</evidence>
<proteinExistence type="predicted"/>
<dbReference type="GO" id="GO:0016763">
    <property type="term" value="F:pentosyltransferase activity"/>
    <property type="evidence" value="ECO:0007669"/>
    <property type="project" value="TreeGrafter"/>
</dbReference>
<sequence>MTTATAGSSGFAEPVLAEPEPALPRIAWGPVLTVAGVVGLALLIASRNYGYFFDEAYFVVAGRDHLAWGYFDQPALVPALASAMSHLAPDSLIMLRLPATLAAVAGTVLTALIARELGGARGAQVLAAIGYALSSAVVLCHWLATYSLDPMFWTAIVWLVVRWARLNAAERPDDRLLLYAGLVTVFSLQTKFLVPALWVALVLCALVFGPRRLPGRPALWLGGAVAAVATIPNLVWQNRNQWPYTHMSEVVAAEFPGVGRFLWDSAAGAGLAIGLPLLLIGLPMLLISKRFRTYRFAGAALVLVFLAYLVSSGRSYYACGLYALPIAAGAVVVAALARHVVIRVLVAVALVIGIAMGAAAVPVYPRSWAERIPDTTLMLTAKAFAQSDTMIGDLSDTVAAAYHELPAEIRPHTAIVAESYPFAAAVDLHRDSTGLPRAYSAHRAYYYFGAPPESATSILYIGTPTPLLTAAFTSSQPVIPDLATLLVDRTVPWDTLWPQLRAQ</sequence>
<keyword evidence="4 10" id="KW-0808">Transferase</keyword>
<protein>
    <submittedName>
        <fullName evidence="10">Glycosyltransferase family 39 protein</fullName>
    </submittedName>
</protein>
<comment type="caution">
    <text evidence="10">The sequence shown here is derived from an EMBL/GenBank/DDBJ whole genome shotgun (WGS) entry which is preliminary data.</text>
</comment>